<sequence length="65" mass="6686">MNLLSAPTRAMRFSPALRAWGKWREAPKGAYDGVSPLSALGADFPRVLSASGAIASPAGAEKVAS</sequence>
<proteinExistence type="predicted"/>
<keyword evidence="2" id="KW-1185">Reference proteome</keyword>
<evidence type="ECO:0000313" key="1">
    <source>
        <dbReference type="EMBL" id="GAA0588328.1"/>
    </source>
</evidence>
<dbReference type="Proteomes" id="UP001499951">
    <property type="component" value="Unassembled WGS sequence"/>
</dbReference>
<reference evidence="2" key="1">
    <citation type="journal article" date="2019" name="Int. J. Syst. Evol. Microbiol.">
        <title>The Global Catalogue of Microorganisms (GCM) 10K type strain sequencing project: providing services to taxonomists for standard genome sequencing and annotation.</title>
        <authorList>
            <consortium name="The Broad Institute Genomics Platform"/>
            <consortium name="The Broad Institute Genome Sequencing Center for Infectious Disease"/>
            <person name="Wu L."/>
            <person name="Ma J."/>
        </authorList>
    </citation>
    <scope>NUCLEOTIDE SEQUENCE [LARGE SCALE GENOMIC DNA]</scope>
    <source>
        <strain evidence="2">JCM 15089</strain>
    </source>
</reference>
<protein>
    <submittedName>
        <fullName evidence="1">Uncharacterized protein</fullName>
    </submittedName>
</protein>
<dbReference type="EMBL" id="BAAADD010000014">
    <property type="protein sequence ID" value="GAA0588328.1"/>
    <property type="molecule type" value="Genomic_DNA"/>
</dbReference>
<evidence type="ECO:0000313" key="2">
    <source>
        <dbReference type="Proteomes" id="UP001499951"/>
    </source>
</evidence>
<gene>
    <name evidence="1" type="ORF">GCM10008942_41660</name>
</gene>
<name>A0ABP3QCJ6_9PROT</name>
<organism evidence="1 2">
    <name type="scientific">Rhizomicrobium electricum</name>
    <dbReference type="NCBI Taxonomy" id="480070"/>
    <lineage>
        <taxon>Bacteria</taxon>
        <taxon>Pseudomonadati</taxon>
        <taxon>Pseudomonadota</taxon>
        <taxon>Alphaproteobacteria</taxon>
        <taxon>Micropepsales</taxon>
        <taxon>Micropepsaceae</taxon>
        <taxon>Rhizomicrobium</taxon>
    </lineage>
</organism>
<comment type="caution">
    <text evidence="1">The sequence shown here is derived from an EMBL/GenBank/DDBJ whole genome shotgun (WGS) entry which is preliminary data.</text>
</comment>
<accession>A0ABP3QCJ6</accession>